<gene>
    <name evidence="1" type="ORF">FKR81_26440</name>
</gene>
<evidence type="ECO:0000313" key="2">
    <source>
        <dbReference type="Proteomes" id="UP000316639"/>
    </source>
</evidence>
<name>A0A563ENH0_9PSEU</name>
<proteinExistence type="predicted"/>
<keyword evidence="2" id="KW-1185">Reference proteome</keyword>
<evidence type="ECO:0008006" key="3">
    <source>
        <dbReference type="Google" id="ProtNLM"/>
    </source>
</evidence>
<sequence length="168" mass="18663">MSRWSRTERAQRRHHPQFRIAEPDWTAAERERLTSLVGDLTVPQGIGAALGEGDLASAATSLWRARRRVARLADEREAKRIGRFLENSQEEFDRAGVVVQDHDGTEYDPGLSLEVLMFQDDPALSREVVVETVRPSVYLLGKRIQMGQVIVGGPENGSGNGKAEEARA</sequence>
<organism evidence="1 2">
    <name type="scientific">Lentzea tibetensis</name>
    <dbReference type="NCBI Taxonomy" id="2591470"/>
    <lineage>
        <taxon>Bacteria</taxon>
        <taxon>Bacillati</taxon>
        <taxon>Actinomycetota</taxon>
        <taxon>Actinomycetes</taxon>
        <taxon>Pseudonocardiales</taxon>
        <taxon>Pseudonocardiaceae</taxon>
        <taxon>Lentzea</taxon>
    </lineage>
</organism>
<reference evidence="1 2" key="1">
    <citation type="submission" date="2019-07" db="EMBL/GenBank/DDBJ databases">
        <title>Lentzea xizangensis sp. nov., isolated from Qinghai-Tibetan Plateau Soils.</title>
        <authorList>
            <person name="Huang J."/>
        </authorList>
    </citation>
    <scope>NUCLEOTIDE SEQUENCE [LARGE SCALE GENOMIC DNA]</scope>
    <source>
        <strain evidence="1 2">FXJ1.1311</strain>
    </source>
</reference>
<accession>A0A563ENH0</accession>
<dbReference type="RefSeq" id="WP_146355565.1">
    <property type="nucleotide sequence ID" value="NZ_VOBR01000018.1"/>
</dbReference>
<dbReference type="OrthoDB" id="3213585at2"/>
<dbReference type="EMBL" id="VOBR01000018">
    <property type="protein sequence ID" value="TWP48837.1"/>
    <property type="molecule type" value="Genomic_DNA"/>
</dbReference>
<protein>
    <recommendedName>
        <fullName evidence="3">GrpE protein</fullName>
    </recommendedName>
</protein>
<dbReference type="Proteomes" id="UP000316639">
    <property type="component" value="Unassembled WGS sequence"/>
</dbReference>
<comment type="caution">
    <text evidence="1">The sequence shown here is derived from an EMBL/GenBank/DDBJ whole genome shotgun (WGS) entry which is preliminary data.</text>
</comment>
<dbReference type="AlphaFoldDB" id="A0A563ENH0"/>
<evidence type="ECO:0000313" key="1">
    <source>
        <dbReference type="EMBL" id="TWP48837.1"/>
    </source>
</evidence>